<keyword evidence="3" id="KW-1185">Reference proteome</keyword>
<feature type="region of interest" description="Disordered" evidence="1">
    <location>
        <begin position="137"/>
        <end position="161"/>
    </location>
</feature>
<comment type="caution">
    <text evidence="2">The sequence shown here is derived from an EMBL/GenBank/DDBJ whole genome shotgun (WGS) entry which is preliminary data.</text>
</comment>
<dbReference type="Proteomes" id="UP001165042">
    <property type="component" value="Unassembled WGS sequence"/>
</dbReference>
<accession>A0A9W6VDB7</accession>
<dbReference type="EMBL" id="BSSD01000010">
    <property type="protein sequence ID" value="GLW94818.1"/>
    <property type="molecule type" value="Genomic_DNA"/>
</dbReference>
<sequence length="161" mass="15822">MNAAGGAASTTPIRGPAIWATAPAAATAKARRNRAGLSAHPIRGPVLASAAESAAGGVLIRRVIAGNASKQRGPARGSGRVPGATAAPAHPCDHPRFAPGPARTPVCGPYTELAVGAAVAGGACGVHVGEGGVDAPQWPGRDLRRVADGPGRKPVATRMAD</sequence>
<evidence type="ECO:0000313" key="3">
    <source>
        <dbReference type="Proteomes" id="UP001165042"/>
    </source>
</evidence>
<reference evidence="2" key="1">
    <citation type="submission" date="2023-02" db="EMBL/GenBank/DDBJ databases">
        <title>Actinokineospora globicatena NBRC 15670.</title>
        <authorList>
            <person name="Ichikawa N."/>
            <person name="Sato H."/>
            <person name="Tonouchi N."/>
        </authorList>
    </citation>
    <scope>NUCLEOTIDE SEQUENCE</scope>
    <source>
        <strain evidence="2">NBRC 15670</strain>
    </source>
</reference>
<evidence type="ECO:0000313" key="2">
    <source>
        <dbReference type="EMBL" id="GLW94818.1"/>
    </source>
</evidence>
<feature type="compositionally biased region" description="Basic and acidic residues" evidence="1">
    <location>
        <begin position="141"/>
        <end position="151"/>
    </location>
</feature>
<name>A0A9W6VDB7_9PSEU</name>
<organism evidence="2 3">
    <name type="scientific">Actinokineospora globicatena</name>
    <dbReference type="NCBI Taxonomy" id="103729"/>
    <lineage>
        <taxon>Bacteria</taxon>
        <taxon>Bacillati</taxon>
        <taxon>Actinomycetota</taxon>
        <taxon>Actinomycetes</taxon>
        <taxon>Pseudonocardiales</taxon>
        <taxon>Pseudonocardiaceae</taxon>
        <taxon>Actinokineospora</taxon>
    </lineage>
</organism>
<dbReference type="AlphaFoldDB" id="A0A9W6VDB7"/>
<feature type="region of interest" description="Disordered" evidence="1">
    <location>
        <begin position="66"/>
        <end position="97"/>
    </location>
</feature>
<evidence type="ECO:0000256" key="1">
    <source>
        <dbReference type="SAM" id="MobiDB-lite"/>
    </source>
</evidence>
<protein>
    <submittedName>
        <fullName evidence="2">Uncharacterized protein</fullName>
    </submittedName>
</protein>
<proteinExistence type="predicted"/>
<gene>
    <name evidence="2" type="ORF">Aglo03_56340</name>
</gene>